<name>A0A183BEN8_9TREM</name>
<dbReference type="InterPro" id="IPR002093">
    <property type="entry name" value="BRCA2_repeat"/>
</dbReference>
<organism evidence="2">
    <name type="scientific">Echinostoma caproni</name>
    <dbReference type="NCBI Taxonomy" id="27848"/>
    <lineage>
        <taxon>Eukaryota</taxon>
        <taxon>Metazoa</taxon>
        <taxon>Spiralia</taxon>
        <taxon>Lophotrochozoa</taxon>
        <taxon>Platyhelminthes</taxon>
        <taxon>Trematoda</taxon>
        <taxon>Digenea</taxon>
        <taxon>Plagiorchiida</taxon>
        <taxon>Echinostomata</taxon>
        <taxon>Echinostomatoidea</taxon>
        <taxon>Echinostomatidae</taxon>
        <taxon>Echinostoma</taxon>
    </lineage>
</organism>
<accession>A0A183BEN8</accession>
<keyword evidence="1" id="KW-0175">Coiled coil</keyword>
<evidence type="ECO:0000256" key="1">
    <source>
        <dbReference type="SAM" id="Coils"/>
    </source>
</evidence>
<reference evidence="2" key="1">
    <citation type="submission" date="2016-06" db="UniProtKB">
        <authorList>
            <consortium name="WormBaseParasite"/>
        </authorList>
    </citation>
    <scope>IDENTIFICATION</scope>
</reference>
<protein>
    <submittedName>
        <fullName evidence="2">Nitric oxide synthase-interacting protein</fullName>
    </submittedName>
</protein>
<sequence>LAPVSETALEKAKNLILVDEMPDVSTSEVCDRVRTTESVSGFVSASGRKLAPVSETALEKAKNLILVDEMPDVSTSEVCDRVRTTGPVSGRNCTAVSENDFKKAETLNGVCEMFGENKAVVSNASLVSDQQGAVQEFVQLSACIDENDSTAGCETDGDSLVCLMEETQLEAKRLQARLEQQETISRKLRLSSPSRRKSNIPNDTFSLHCPGLLWRVRLSKRQLTKISPTAVNDRACGPWLYSLQSLVRKPDHGPAKSEFQLPDSVHFPADFSTFSLRTSATIRWLLDEPNLPVGEPPIAYEIGDAVQVIPDGFGCAGKTELIK</sequence>
<feature type="coiled-coil region" evidence="1">
    <location>
        <begin position="164"/>
        <end position="191"/>
    </location>
</feature>
<dbReference type="Pfam" id="PF00634">
    <property type="entry name" value="BRCA2"/>
    <property type="match status" value="1"/>
</dbReference>
<dbReference type="AlphaFoldDB" id="A0A183BEN8"/>
<proteinExistence type="predicted"/>
<evidence type="ECO:0000313" key="2">
    <source>
        <dbReference type="WBParaSite" id="ECPE_0001771801-mRNA-1"/>
    </source>
</evidence>
<dbReference type="WBParaSite" id="ECPE_0001771801-mRNA-1">
    <property type="protein sequence ID" value="ECPE_0001771801-mRNA-1"/>
    <property type="gene ID" value="ECPE_0001771801"/>
</dbReference>